<evidence type="ECO:0000259" key="11">
    <source>
        <dbReference type="PROSITE" id="PS50929"/>
    </source>
</evidence>
<evidence type="ECO:0000259" key="10">
    <source>
        <dbReference type="PROSITE" id="PS50893"/>
    </source>
</evidence>
<feature type="domain" description="ABC transporter" evidence="10">
    <location>
        <begin position="336"/>
        <end position="569"/>
    </location>
</feature>
<dbReference type="InterPro" id="IPR003439">
    <property type="entry name" value="ABC_transporter-like_ATP-bd"/>
</dbReference>
<dbReference type="PROSITE" id="PS50893">
    <property type="entry name" value="ABC_TRANSPORTER_2"/>
    <property type="match status" value="1"/>
</dbReference>
<keyword evidence="13" id="KW-1185">Reference proteome</keyword>
<dbReference type="GO" id="GO:0016887">
    <property type="term" value="F:ATP hydrolysis activity"/>
    <property type="evidence" value="ECO:0007669"/>
    <property type="project" value="InterPro"/>
</dbReference>
<feature type="transmembrane region" description="Helical" evidence="9">
    <location>
        <begin position="16"/>
        <end position="39"/>
    </location>
</feature>
<comment type="subcellular location">
    <subcellularLocation>
        <location evidence="1">Cell membrane</location>
        <topology evidence="1">Multi-pass membrane protein</topology>
    </subcellularLocation>
</comment>
<dbReference type="RefSeq" id="WP_046328863.1">
    <property type="nucleotide sequence ID" value="NZ_CP011280.1"/>
</dbReference>
<accession>A0A0E3UUX4</accession>
<evidence type="ECO:0000256" key="9">
    <source>
        <dbReference type="SAM" id="Phobius"/>
    </source>
</evidence>
<dbReference type="AlphaFoldDB" id="A0A0E3UUX4"/>
<dbReference type="SUPFAM" id="SSF52540">
    <property type="entry name" value="P-loop containing nucleoside triphosphate hydrolases"/>
    <property type="match status" value="1"/>
</dbReference>
<dbReference type="OrthoDB" id="9762778at2"/>
<name>A0A0E3UUX4_9FUSO</name>
<keyword evidence="8 9" id="KW-0472">Membrane</keyword>
<keyword evidence="7 9" id="KW-1133">Transmembrane helix</keyword>
<dbReference type="InterPro" id="IPR039421">
    <property type="entry name" value="Type_1_exporter"/>
</dbReference>
<evidence type="ECO:0000256" key="3">
    <source>
        <dbReference type="ARBA" id="ARBA00022475"/>
    </source>
</evidence>
<dbReference type="GO" id="GO:0034040">
    <property type="term" value="F:ATPase-coupled lipid transmembrane transporter activity"/>
    <property type="evidence" value="ECO:0007669"/>
    <property type="project" value="TreeGrafter"/>
</dbReference>
<evidence type="ECO:0000256" key="4">
    <source>
        <dbReference type="ARBA" id="ARBA00022692"/>
    </source>
</evidence>
<dbReference type="GO" id="GO:0005524">
    <property type="term" value="F:ATP binding"/>
    <property type="evidence" value="ECO:0007669"/>
    <property type="project" value="UniProtKB-KW"/>
</dbReference>
<dbReference type="GO" id="GO:0005886">
    <property type="term" value="C:plasma membrane"/>
    <property type="evidence" value="ECO:0007669"/>
    <property type="project" value="UniProtKB-SubCell"/>
</dbReference>
<dbReference type="InterPro" id="IPR017871">
    <property type="entry name" value="ABC_transporter-like_CS"/>
</dbReference>
<dbReference type="KEGG" id="sns:VC03_04535"/>
<keyword evidence="3" id="KW-1003">Cell membrane</keyword>
<keyword evidence="2" id="KW-0813">Transport</keyword>
<evidence type="ECO:0000313" key="13">
    <source>
        <dbReference type="Proteomes" id="UP000033103"/>
    </source>
</evidence>
<reference evidence="12 13" key="1">
    <citation type="journal article" date="2012" name="BMC Genomics">
        <title>Genomic sequence analysis and characterization of Sneathia amnii sp. nov.</title>
        <authorList>
            <consortium name="Vaginal Microbiome Consortium (additional members)"/>
            <person name="Harwich M.D.Jr."/>
            <person name="Serrano M.G."/>
            <person name="Fettweis J.M."/>
            <person name="Alves J.M."/>
            <person name="Reimers M.A."/>
            <person name="Buck G.A."/>
            <person name="Jefferson K.K."/>
        </authorList>
    </citation>
    <scope>NUCLEOTIDE SEQUENCE [LARGE SCALE GENOMIC DNA]</scope>
    <source>
        <strain evidence="12 13">SN35</strain>
    </source>
</reference>
<keyword evidence="5" id="KW-0547">Nucleotide-binding</keyword>
<dbReference type="InterPro" id="IPR027417">
    <property type="entry name" value="P-loop_NTPase"/>
</dbReference>
<dbReference type="EMBL" id="CP011280">
    <property type="protein sequence ID" value="AKC95758.1"/>
    <property type="molecule type" value="Genomic_DNA"/>
</dbReference>
<evidence type="ECO:0000313" key="12">
    <source>
        <dbReference type="EMBL" id="AKC95758.1"/>
    </source>
</evidence>
<evidence type="ECO:0000256" key="2">
    <source>
        <dbReference type="ARBA" id="ARBA00022448"/>
    </source>
</evidence>
<dbReference type="STRING" id="187101.VC03_04535"/>
<dbReference type="Proteomes" id="UP000033103">
    <property type="component" value="Chromosome"/>
</dbReference>
<dbReference type="InterPro" id="IPR011527">
    <property type="entry name" value="ABC1_TM_dom"/>
</dbReference>
<feature type="domain" description="ABC transmembrane type-1" evidence="11">
    <location>
        <begin position="19"/>
        <end position="303"/>
    </location>
</feature>
<protein>
    <submittedName>
        <fullName evidence="12">ABC transporter ATP-binding protein</fullName>
    </submittedName>
</protein>
<dbReference type="PROSITE" id="PS00211">
    <property type="entry name" value="ABC_TRANSPORTER_1"/>
    <property type="match status" value="1"/>
</dbReference>
<feature type="transmembrane region" description="Helical" evidence="9">
    <location>
        <begin position="141"/>
        <end position="174"/>
    </location>
</feature>
<gene>
    <name evidence="12" type="ORF">VC03_04535</name>
</gene>
<dbReference type="Gene3D" id="1.20.1560.10">
    <property type="entry name" value="ABC transporter type 1, transmembrane domain"/>
    <property type="match status" value="1"/>
</dbReference>
<dbReference type="HOGENOM" id="CLU_000604_84_9_0"/>
<dbReference type="Gene3D" id="3.40.50.300">
    <property type="entry name" value="P-loop containing nucleotide triphosphate hydrolases"/>
    <property type="match status" value="1"/>
</dbReference>
<dbReference type="FunFam" id="3.40.50.300:FF:000221">
    <property type="entry name" value="Multidrug ABC transporter ATP-binding protein"/>
    <property type="match status" value="1"/>
</dbReference>
<sequence>MFVYRKLFSYIKEKKYFILLAIFFSVVSAFLTVLAYYYIYRFLYELIIQNKLENSEYLAIRTVIFLVLGALSYIVSGAFSHLVGFRLETNLRKKGIEGLSKSSFRFFDLNPSGKVRKILDDNASQTHQAVAHMIPDSSQAFIIPILTIVLSFVVGIRVGIILVLLIVICGGILASMMGESKFIEIYQKSLEKLSAECVEYVRGMQVIKIFGMKVKSFKNLYKSIKDYSKYAYEYSNSCKKAYVLYQWIFFGFVSILIIPIVLMLPILGNLKVLLVDLIMITFLSGVIFVSFMRIMWFSMYIFQANYAVDSLEKLYESMQKDQMEHGSLEKFENYDIEFSDVTFSYDKKMVLKDLSFKLESGKYYALVGSSGSGKTTIAKLISGFYRVDNGSIKIGGKSIEQYTKKSIIDAISFVFQDAKLFKISIIENVLLAKNGASREEAMNALHLAGCDSILEKFKDRENTIIGSKGVYLSGGEKQRIAIARAILKNSNIIILDEASASIDPENEYELQRALKNLIKGKTVIMIAHRLTSIRNVDEILVVENGQIIERGSDKDLMSKDTKYKKLQEKFNSANEWRVEHEEVL</sequence>
<dbReference type="SUPFAM" id="SSF90123">
    <property type="entry name" value="ABC transporter transmembrane region"/>
    <property type="match status" value="1"/>
</dbReference>
<dbReference type="PATRIC" id="fig|1069640.6.peg.896"/>
<evidence type="ECO:0000256" key="7">
    <source>
        <dbReference type="ARBA" id="ARBA00022989"/>
    </source>
</evidence>
<evidence type="ECO:0000256" key="5">
    <source>
        <dbReference type="ARBA" id="ARBA00022741"/>
    </source>
</evidence>
<feature type="transmembrane region" description="Helical" evidence="9">
    <location>
        <begin position="274"/>
        <end position="296"/>
    </location>
</feature>
<dbReference type="PANTHER" id="PTHR24221">
    <property type="entry name" value="ATP-BINDING CASSETTE SUB-FAMILY B"/>
    <property type="match status" value="1"/>
</dbReference>
<evidence type="ECO:0000256" key="1">
    <source>
        <dbReference type="ARBA" id="ARBA00004651"/>
    </source>
</evidence>
<evidence type="ECO:0000256" key="6">
    <source>
        <dbReference type="ARBA" id="ARBA00022840"/>
    </source>
</evidence>
<feature type="transmembrane region" description="Helical" evidence="9">
    <location>
        <begin position="244"/>
        <end position="267"/>
    </location>
</feature>
<dbReference type="SMART" id="SM00382">
    <property type="entry name" value="AAA"/>
    <property type="match status" value="1"/>
</dbReference>
<dbReference type="Pfam" id="PF00005">
    <property type="entry name" value="ABC_tran"/>
    <property type="match status" value="1"/>
</dbReference>
<proteinExistence type="predicted"/>
<feature type="transmembrane region" description="Helical" evidence="9">
    <location>
        <begin position="59"/>
        <end position="84"/>
    </location>
</feature>
<keyword evidence="6 12" id="KW-0067">ATP-binding</keyword>
<dbReference type="PROSITE" id="PS50929">
    <property type="entry name" value="ABC_TM1F"/>
    <property type="match status" value="1"/>
</dbReference>
<evidence type="ECO:0000256" key="8">
    <source>
        <dbReference type="ARBA" id="ARBA00023136"/>
    </source>
</evidence>
<dbReference type="InterPro" id="IPR036640">
    <property type="entry name" value="ABC1_TM_sf"/>
</dbReference>
<dbReference type="InterPro" id="IPR003593">
    <property type="entry name" value="AAA+_ATPase"/>
</dbReference>
<keyword evidence="4 9" id="KW-0812">Transmembrane</keyword>
<organism evidence="12 13">
    <name type="scientific">Sneathia vaginalis</name>
    <dbReference type="NCBI Taxonomy" id="187101"/>
    <lineage>
        <taxon>Bacteria</taxon>
        <taxon>Fusobacteriati</taxon>
        <taxon>Fusobacteriota</taxon>
        <taxon>Fusobacteriia</taxon>
        <taxon>Fusobacteriales</taxon>
        <taxon>Leptotrichiaceae</taxon>
        <taxon>Sneathia</taxon>
    </lineage>
</organism>
<dbReference type="PANTHER" id="PTHR24221:SF397">
    <property type="entry name" value="ABC TRANSPORTER, ATP-BINDING TRANSMEMBRANE PROTEIN"/>
    <property type="match status" value="1"/>
</dbReference>
<dbReference type="Pfam" id="PF00664">
    <property type="entry name" value="ABC_membrane"/>
    <property type="match status" value="1"/>
</dbReference>
<dbReference type="GO" id="GO:0140359">
    <property type="term" value="F:ABC-type transporter activity"/>
    <property type="evidence" value="ECO:0007669"/>
    <property type="project" value="InterPro"/>
</dbReference>